<dbReference type="EMBL" id="ABIA03000002">
    <property type="protein sequence ID" value="EDQ33457.2"/>
    <property type="molecule type" value="Genomic_DNA"/>
</dbReference>
<feature type="chain" id="PRO_5002737039" description="Lipoprotein" evidence="1">
    <location>
        <begin position="28"/>
        <end position="131"/>
    </location>
</feature>
<dbReference type="HOGENOM" id="CLU_155831_0_0_5"/>
<gene>
    <name evidence="2" type="ORF">HPDFL43_09482</name>
</gene>
<keyword evidence="3" id="KW-1185">Reference proteome</keyword>
<dbReference type="OrthoDB" id="8419513at2"/>
<keyword evidence="1" id="KW-0732">Signal</keyword>
<dbReference type="eggNOG" id="ENOG50338IT">
    <property type="taxonomic scope" value="Bacteria"/>
</dbReference>
<feature type="signal peptide" evidence="1">
    <location>
        <begin position="1"/>
        <end position="27"/>
    </location>
</feature>
<accession>A9D6B2</accession>
<comment type="caution">
    <text evidence="2">The sequence shown here is derived from an EMBL/GenBank/DDBJ whole genome shotgun (WGS) entry which is preliminary data.</text>
</comment>
<proteinExistence type="predicted"/>
<protein>
    <recommendedName>
        <fullName evidence="4">Lipoprotein</fullName>
    </recommendedName>
</protein>
<dbReference type="AlphaFoldDB" id="A9D6B2"/>
<dbReference type="Proteomes" id="UP000004291">
    <property type="component" value="Chromosome"/>
</dbReference>
<evidence type="ECO:0008006" key="4">
    <source>
        <dbReference type="Google" id="ProtNLM"/>
    </source>
</evidence>
<dbReference type="STRING" id="411684.HPDFL43_09482"/>
<evidence type="ECO:0000313" key="2">
    <source>
        <dbReference type="EMBL" id="EDQ33457.2"/>
    </source>
</evidence>
<dbReference type="RefSeq" id="WP_040449216.1">
    <property type="nucleotide sequence ID" value="NZ_CM002917.1"/>
</dbReference>
<organism evidence="2 3">
    <name type="scientific">Hoeflea phototrophica (strain DSM 17068 / NCIMB 14078 / DFL-43)</name>
    <dbReference type="NCBI Taxonomy" id="411684"/>
    <lineage>
        <taxon>Bacteria</taxon>
        <taxon>Pseudomonadati</taxon>
        <taxon>Pseudomonadota</taxon>
        <taxon>Alphaproteobacteria</taxon>
        <taxon>Hyphomicrobiales</taxon>
        <taxon>Rhizobiaceae</taxon>
        <taxon>Hoeflea</taxon>
    </lineage>
</organism>
<evidence type="ECO:0000256" key="1">
    <source>
        <dbReference type="SAM" id="SignalP"/>
    </source>
</evidence>
<dbReference type="PROSITE" id="PS51257">
    <property type="entry name" value="PROKAR_LIPOPROTEIN"/>
    <property type="match status" value="1"/>
</dbReference>
<evidence type="ECO:0000313" key="3">
    <source>
        <dbReference type="Proteomes" id="UP000004291"/>
    </source>
</evidence>
<reference evidence="2 3" key="2">
    <citation type="submission" date="2012-06" db="EMBL/GenBank/DDBJ databases">
        <authorList>
            <person name="Fiebig A."/>
        </authorList>
    </citation>
    <scope>NUCLEOTIDE SEQUENCE [LARGE SCALE GENOMIC DNA]</scope>
    <source>
        <strain evidence="2 3">DFL-43</strain>
    </source>
</reference>
<sequence length="131" mass="13631">MSFIQDKPFQGSAFAFASLAMLLSGCAAPVAPSGASAHAQAVATLQRVNSRAHACWLKDSDFKDYGLVPELDTTSTPRLLVIPRGKPQSLPQAVIIASADGAQFYGPLASSPLANRINDDISRWAAGAAGC</sequence>
<reference evidence="2 3" key="1">
    <citation type="submission" date="2007-10" db="EMBL/GenBank/DDBJ databases">
        <authorList>
            <person name="Wagner-Dobler I."/>
            <person name="Ferriera S."/>
            <person name="Johnson J."/>
            <person name="Kravitz S."/>
            <person name="Beeson K."/>
            <person name="Sutton G."/>
            <person name="Rogers Y.-H."/>
            <person name="Friedman R."/>
            <person name="Frazier M."/>
            <person name="Venter J.C."/>
        </authorList>
    </citation>
    <scope>NUCLEOTIDE SEQUENCE [LARGE SCALE GENOMIC DNA]</scope>
    <source>
        <strain evidence="2 3">DFL-43</strain>
    </source>
</reference>
<name>A9D6B2_HOEPD</name>